<organism evidence="2 3">
    <name type="scientific">Oribacterium asaccharolyticum ACB7</name>
    <dbReference type="NCBI Taxonomy" id="796944"/>
    <lineage>
        <taxon>Bacteria</taxon>
        <taxon>Bacillati</taxon>
        <taxon>Bacillota</taxon>
        <taxon>Clostridia</taxon>
        <taxon>Lachnospirales</taxon>
        <taxon>Lachnospiraceae</taxon>
        <taxon>Oribacterium</taxon>
    </lineage>
</organism>
<dbReference type="HOGENOM" id="CLU_2524313_0_0_9"/>
<feature type="transmembrane region" description="Helical" evidence="1">
    <location>
        <begin position="6"/>
        <end position="27"/>
    </location>
</feature>
<keyword evidence="1" id="KW-0812">Transmembrane</keyword>
<keyword evidence="1" id="KW-1133">Transmembrane helix</keyword>
<evidence type="ECO:0000313" key="3">
    <source>
        <dbReference type="Proteomes" id="UP000003527"/>
    </source>
</evidence>
<comment type="caution">
    <text evidence="2">The sequence shown here is derived from an EMBL/GenBank/DDBJ whole genome shotgun (WGS) entry which is preliminary data.</text>
</comment>
<dbReference type="AlphaFoldDB" id="G9WWI0"/>
<dbReference type="EMBL" id="AFZD01000020">
    <property type="protein sequence ID" value="EHL09849.1"/>
    <property type="molecule type" value="Genomic_DNA"/>
</dbReference>
<proteinExistence type="predicted"/>
<gene>
    <name evidence="2" type="ORF">HMPREF9624_01264</name>
</gene>
<reference evidence="2 3" key="1">
    <citation type="submission" date="2011-08" db="EMBL/GenBank/DDBJ databases">
        <title>The Genome Sequence of Oribacterium sp. ACB7.</title>
        <authorList>
            <consortium name="The Broad Institute Genome Sequencing Platform"/>
            <person name="Earl A."/>
            <person name="Ward D."/>
            <person name="Feldgarden M."/>
            <person name="Gevers D."/>
            <person name="Sizova M."/>
            <person name="Hazen A."/>
            <person name="Epstein S."/>
            <person name="Young S.K."/>
            <person name="Zeng Q."/>
            <person name="Gargeya S."/>
            <person name="Fitzgerald M."/>
            <person name="Haas B."/>
            <person name="Abouelleil A."/>
            <person name="Alvarado L."/>
            <person name="Arachchi H.M."/>
            <person name="Berlin A."/>
            <person name="Brown A."/>
            <person name="Chapman S.B."/>
            <person name="Chen Z."/>
            <person name="Dunbar C."/>
            <person name="Freedman E."/>
            <person name="Gearin G."/>
            <person name="Gellesch M."/>
            <person name="Goldberg J."/>
            <person name="Griggs A."/>
            <person name="Gujja S."/>
            <person name="Heiman D."/>
            <person name="Howarth C."/>
            <person name="Larson L."/>
            <person name="Lui A."/>
            <person name="MacDonald P.J.P."/>
            <person name="Montmayeur A."/>
            <person name="Murphy C."/>
            <person name="Neiman D."/>
            <person name="Pearson M."/>
            <person name="Priest M."/>
            <person name="Roberts A."/>
            <person name="Saif S."/>
            <person name="Shea T."/>
            <person name="Shenoy N."/>
            <person name="Sisk P."/>
            <person name="Stolte C."/>
            <person name="Sykes S."/>
            <person name="Wortman J."/>
            <person name="Nusbaum C."/>
            <person name="Birren B."/>
        </authorList>
    </citation>
    <scope>NUCLEOTIDE SEQUENCE [LARGE SCALE GENOMIC DNA]</scope>
    <source>
        <strain evidence="2 3">ACB7</strain>
    </source>
</reference>
<sequence length="84" mass="9913">MHSIETSLILFLSFVCIVLLLQCCIFLHSTVKERSEKEYSREIESHRLGKDKDFYKVECYTRFVSVVEDLLRKEEAESKVNPEP</sequence>
<dbReference type="Proteomes" id="UP000003527">
    <property type="component" value="Unassembled WGS sequence"/>
</dbReference>
<evidence type="ECO:0000256" key="1">
    <source>
        <dbReference type="SAM" id="Phobius"/>
    </source>
</evidence>
<dbReference type="RefSeq" id="WP_009537051.1">
    <property type="nucleotide sequence ID" value="NZ_JH414505.1"/>
</dbReference>
<protein>
    <submittedName>
        <fullName evidence="2">Uncharacterized protein</fullName>
    </submittedName>
</protein>
<keyword evidence="1" id="KW-0472">Membrane</keyword>
<keyword evidence="3" id="KW-1185">Reference proteome</keyword>
<evidence type="ECO:0000313" key="2">
    <source>
        <dbReference type="EMBL" id="EHL09849.1"/>
    </source>
</evidence>
<name>G9WWI0_9FIRM</name>
<accession>G9WWI0</accession>
<dbReference type="PATRIC" id="fig|796944.3.peg.2008"/>